<accession>A0A9E6Y3J4</accession>
<keyword evidence="4" id="KW-1185">Reference proteome</keyword>
<sequence length="199" mass="20864">MDGRKLSTMLAAVALALTGASTATAAPGDDTGAAPEVRFGVGTPAMLAAQDLARRTWGTDPCGGRIDIVWDVDAATINARSSWANPRSAYDAPELNVQCRIVLNRLIDYDWARFCTVLVHEYGHLAGRAHTADGPDVMSPIYRGPLPACLEVADPAAASAAPVAAPAPTASARADRPRGRRGSRARARRAPLRAAARRG</sequence>
<feature type="signal peptide" evidence="2">
    <location>
        <begin position="1"/>
        <end position="25"/>
    </location>
</feature>
<proteinExistence type="predicted"/>
<reference evidence="3" key="1">
    <citation type="journal article" date="2022" name="Int. J. Syst. Evol. Microbiol.">
        <title>Pseudomonas aegrilactucae sp. nov. and Pseudomonas morbosilactucae sp. nov., pathogens causing bacterial rot of lettuce in Japan.</title>
        <authorList>
            <person name="Sawada H."/>
            <person name="Fujikawa T."/>
            <person name="Satou M."/>
        </authorList>
    </citation>
    <scope>NUCLEOTIDE SEQUENCE</scope>
    <source>
        <strain evidence="3">0166_1</strain>
    </source>
</reference>
<evidence type="ECO:0000313" key="4">
    <source>
        <dbReference type="Proteomes" id="UP001162834"/>
    </source>
</evidence>
<dbReference type="Proteomes" id="UP001162834">
    <property type="component" value="Chromosome"/>
</dbReference>
<dbReference type="RefSeq" id="WP_259312797.1">
    <property type="nucleotide sequence ID" value="NZ_CP087164.1"/>
</dbReference>
<evidence type="ECO:0000256" key="2">
    <source>
        <dbReference type="SAM" id="SignalP"/>
    </source>
</evidence>
<protein>
    <recommendedName>
        <fullName evidence="5">DUF3152 domain-containing protein</fullName>
    </recommendedName>
</protein>
<dbReference type="AlphaFoldDB" id="A0A9E6Y3J4"/>
<dbReference type="Gene3D" id="3.40.390.10">
    <property type="entry name" value="Collagenase (Catalytic Domain)"/>
    <property type="match status" value="1"/>
</dbReference>
<keyword evidence="2" id="KW-0732">Signal</keyword>
<evidence type="ECO:0000313" key="3">
    <source>
        <dbReference type="EMBL" id="UGS38782.1"/>
    </source>
</evidence>
<evidence type="ECO:0000256" key="1">
    <source>
        <dbReference type="SAM" id="MobiDB-lite"/>
    </source>
</evidence>
<evidence type="ECO:0008006" key="5">
    <source>
        <dbReference type="Google" id="ProtNLM"/>
    </source>
</evidence>
<dbReference type="KEGG" id="sbae:DSM104329_05212"/>
<dbReference type="InterPro" id="IPR024079">
    <property type="entry name" value="MetalloPept_cat_dom_sf"/>
</dbReference>
<organism evidence="3 4">
    <name type="scientific">Capillimicrobium parvum</name>
    <dbReference type="NCBI Taxonomy" id="2884022"/>
    <lineage>
        <taxon>Bacteria</taxon>
        <taxon>Bacillati</taxon>
        <taxon>Actinomycetota</taxon>
        <taxon>Thermoleophilia</taxon>
        <taxon>Solirubrobacterales</taxon>
        <taxon>Capillimicrobiaceae</taxon>
        <taxon>Capillimicrobium</taxon>
    </lineage>
</organism>
<feature type="chain" id="PRO_5039660280" description="DUF3152 domain-containing protein" evidence="2">
    <location>
        <begin position="26"/>
        <end position="199"/>
    </location>
</feature>
<dbReference type="SUPFAM" id="SSF55486">
    <property type="entry name" value="Metalloproteases ('zincins'), catalytic domain"/>
    <property type="match status" value="1"/>
</dbReference>
<dbReference type="GO" id="GO:0008237">
    <property type="term" value="F:metallopeptidase activity"/>
    <property type="evidence" value="ECO:0007669"/>
    <property type="project" value="InterPro"/>
</dbReference>
<dbReference type="EMBL" id="CP087164">
    <property type="protein sequence ID" value="UGS38782.1"/>
    <property type="molecule type" value="Genomic_DNA"/>
</dbReference>
<name>A0A9E6Y3J4_9ACTN</name>
<feature type="compositionally biased region" description="Low complexity" evidence="1">
    <location>
        <begin position="160"/>
        <end position="172"/>
    </location>
</feature>
<feature type="region of interest" description="Disordered" evidence="1">
    <location>
        <begin position="160"/>
        <end position="199"/>
    </location>
</feature>
<gene>
    <name evidence="3" type="ORF">DSM104329_05212</name>
</gene>
<feature type="compositionally biased region" description="Basic residues" evidence="1">
    <location>
        <begin position="178"/>
        <end position="199"/>
    </location>
</feature>